<dbReference type="InterPro" id="IPR038718">
    <property type="entry name" value="SNF2-like_sf"/>
</dbReference>
<dbReference type="AlphaFoldDB" id="A0A8H5H0Z1"/>
<dbReference type="OrthoDB" id="5330228at2759"/>
<dbReference type="InterPro" id="IPR000330">
    <property type="entry name" value="SNF2_N"/>
</dbReference>
<dbReference type="Proteomes" id="UP000518752">
    <property type="component" value="Unassembled WGS sequence"/>
</dbReference>
<evidence type="ECO:0000256" key="1">
    <source>
        <dbReference type="ARBA" id="ARBA00022741"/>
    </source>
</evidence>
<accession>A0A8H5H0Z1</accession>
<dbReference type="Gene3D" id="3.40.50.300">
    <property type="entry name" value="P-loop containing nucleotide triphosphate hydrolases"/>
    <property type="match status" value="1"/>
</dbReference>
<gene>
    <name evidence="4" type="ORF">D9757_011842</name>
</gene>
<name>A0A8H5H0Z1_9AGAR</name>
<feature type="domain" description="SNF2 N-terminal" evidence="3">
    <location>
        <begin position="2"/>
        <end position="164"/>
    </location>
</feature>
<dbReference type="Pfam" id="PF00176">
    <property type="entry name" value="SNF2-rel_dom"/>
    <property type="match status" value="1"/>
</dbReference>
<organism evidence="4 5">
    <name type="scientific">Collybiopsis confluens</name>
    <dbReference type="NCBI Taxonomy" id="2823264"/>
    <lineage>
        <taxon>Eukaryota</taxon>
        <taxon>Fungi</taxon>
        <taxon>Dikarya</taxon>
        <taxon>Basidiomycota</taxon>
        <taxon>Agaricomycotina</taxon>
        <taxon>Agaricomycetes</taxon>
        <taxon>Agaricomycetidae</taxon>
        <taxon>Agaricales</taxon>
        <taxon>Marasmiineae</taxon>
        <taxon>Omphalotaceae</taxon>
        <taxon>Collybiopsis</taxon>
    </lineage>
</organism>
<dbReference type="PANTHER" id="PTHR45865">
    <property type="entry name" value="E3 UBIQUITIN-PROTEIN LIGASE SHPRH FAMILY MEMBER"/>
    <property type="match status" value="1"/>
</dbReference>
<dbReference type="GO" id="GO:0000209">
    <property type="term" value="P:protein polyubiquitination"/>
    <property type="evidence" value="ECO:0007669"/>
    <property type="project" value="TreeGrafter"/>
</dbReference>
<keyword evidence="1" id="KW-0547">Nucleotide-binding</keyword>
<evidence type="ECO:0000256" key="2">
    <source>
        <dbReference type="ARBA" id="ARBA00022840"/>
    </source>
</evidence>
<evidence type="ECO:0000313" key="4">
    <source>
        <dbReference type="EMBL" id="KAF5374415.1"/>
    </source>
</evidence>
<sequence>MVDWTRVVMDEVQMAGGGKTEDMVSLIPRRSSLAVSGTPARAQVSDLSHVLKFLRFDVGSTRLWNRLLCPAYVGEFSNLSKHFSIRTMKSQISDELEIPQQTRYLVSIEMGRVERLVYDQSLEAVLNDLELDARGVAATENWEVDASLLRTSIRRMRGICTHPQVGQVVGQNERLYKAGGTLKTMADVFQVMKDQNWRNLVEDWKTKIQAMIKTAQLKQLRME</sequence>
<reference evidence="4 5" key="1">
    <citation type="journal article" date="2020" name="ISME J.">
        <title>Uncovering the hidden diversity of litter-decomposition mechanisms in mushroom-forming fungi.</title>
        <authorList>
            <person name="Floudas D."/>
            <person name="Bentzer J."/>
            <person name="Ahren D."/>
            <person name="Johansson T."/>
            <person name="Persson P."/>
            <person name="Tunlid A."/>
        </authorList>
    </citation>
    <scope>NUCLEOTIDE SEQUENCE [LARGE SCALE GENOMIC DNA]</scope>
    <source>
        <strain evidence="4 5">CBS 406.79</strain>
    </source>
</reference>
<dbReference type="GO" id="GO:0006974">
    <property type="term" value="P:DNA damage response"/>
    <property type="evidence" value="ECO:0007669"/>
    <property type="project" value="TreeGrafter"/>
</dbReference>
<keyword evidence="5" id="KW-1185">Reference proteome</keyword>
<dbReference type="GO" id="GO:0061630">
    <property type="term" value="F:ubiquitin protein ligase activity"/>
    <property type="evidence" value="ECO:0007669"/>
    <property type="project" value="TreeGrafter"/>
</dbReference>
<keyword evidence="2" id="KW-0067">ATP-binding</keyword>
<dbReference type="Gene3D" id="3.40.50.10810">
    <property type="entry name" value="Tandem AAA-ATPase domain"/>
    <property type="match status" value="1"/>
</dbReference>
<dbReference type="GO" id="GO:0005634">
    <property type="term" value="C:nucleus"/>
    <property type="evidence" value="ECO:0007669"/>
    <property type="project" value="TreeGrafter"/>
</dbReference>
<dbReference type="GO" id="GO:0005524">
    <property type="term" value="F:ATP binding"/>
    <property type="evidence" value="ECO:0007669"/>
    <property type="project" value="InterPro"/>
</dbReference>
<dbReference type="EMBL" id="JAACJN010000102">
    <property type="protein sequence ID" value="KAF5374415.1"/>
    <property type="molecule type" value="Genomic_DNA"/>
</dbReference>
<dbReference type="PANTHER" id="PTHR45865:SF1">
    <property type="entry name" value="E3 UBIQUITIN-PROTEIN LIGASE SHPRH"/>
    <property type="match status" value="1"/>
</dbReference>
<evidence type="ECO:0000259" key="3">
    <source>
        <dbReference type="Pfam" id="PF00176"/>
    </source>
</evidence>
<dbReference type="InterPro" id="IPR027417">
    <property type="entry name" value="P-loop_NTPase"/>
</dbReference>
<dbReference type="SUPFAM" id="SSF52540">
    <property type="entry name" value="P-loop containing nucleoside triphosphate hydrolases"/>
    <property type="match status" value="1"/>
</dbReference>
<comment type="caution">
    <text evidence="4">The sequence shown here is derived from an EMBL/GenBank/DDBJ whole genome shotgun (WGS) entry which is preliminary data.</text>
</comment>
<proteinExistence type="predicted"/>
<dbReference type="InterPro" id="IPR052583">
    <property type="entry name" value="ATP-helicase/E3_Ub-Ligase"/>
</dbReference>
<evidence type="ECO:0000313" key="5">
    <source>
        <dbReference type="Proteomes" id="UP000518752"/>
    </source>
</evidence>
<protein>
    <recommendedName>
        <fullName evidence="3">SNF2 N-terminal domain-containing protein</fullName>
    </recommendedName>
</protein>